<evidence type="ECO:0000313" key="3">
    <source>
        <dbReference type="Proteomes" id="UP000197269"/>
    </source>
</evidence>
<dbReference type="EMBL" id="MXPU01000004">
    <property type="protein sequence ID" value="OWO95790.1"/>
    <property type="molecule type" value="Genomic_DNA"/>
</dbReference>
<feature type="region of interest" description="Disordered" evidence="1">
    <location>
        <begin position="20"/>
        <end position="90"/>
    </location>
</feature>
<comment type="caution">
    <text evidence="2">The sequence shown here is derived from an EMBL/GenBank/DDBJ whole genome shotgun (WGS) entry which is preliminary data.</text>
</comment>
<dbReference type="RefSeq" id="WP_088392569.1">
    <property type="nucleotide sequence ID" value="NZ_MXPU01000004.1"/>
</dbReference>
<proteinExistence type="predicted"/>
<feature type="compositionally biased region" description="Basic and acidic residues" evidence="1">
    <location>
        <begin position="27"/>
        <end position="41"/>
    </location>
</feature>
<dbReference type="AlphaFoldDB" id="A0A246DZI9"/>
<dbReference type="Proteomes" id="UP000197269">
    <property type="component" value="Unassembled WGS sequence"/>
</dbReference>
<evidence type="ECO:0000313" key="2">
    <source>
        <dbReference type="EMBL" id="OWO95790.1"/>
    </source>
</evidence>
<feature type="compositionally biased region" description="Low complexity" evidence="1">
    <location>
        <begin position="60"/>
        <end position="71"/>
    </location>
</feature>
<organism evidence="2 3">
    <name type="scientific">Rhizobium esperanzae</name>
    <dbReference type="NCBI Taxonomy" id="1967781"/>
    <lineage>
        <taxon>Bacteria</taxon>
        <taxon>Pseudomonadati</taxon>
        <taxon>Pseudomonadota</taxon>
        <taxon>Alphaproteobacteria</taxon>
        <taxon>Hyphomicrobiales</taxon>
        <taxon>Rhizobiaceae</taxon>
        <taxon>Rhizobium/Agrobacterium group</taxon>
        <taxon>Rhizobium</taxon>
    </lineage>
</organism>
<accession>A0A246DZI9</accession>
<evidence type="ECO:0000256" key="1">
    <source>
        <dbReference type="SAM" id="MobiDB-lite"/>
    </source>
</evidence>
<sequence length="90" mass="9809">MAETREEWIKKRAYALWEEEGYPTGRDSVHWEQARHERDALDGSAASSNGKEAKPRAKRAATTTKAAPGAKTNGGVTPAPKRTASRKTAT</sequence>
<dbReference type="Pfam" id="PF11154">
    <property type="entry name" value="DUF2934"/>
    <property type="match status" value="1"/>
</dbReference>
<reference evidence="2 3" key="1">
    <citation type="submission" date="2017-03" db="EMBL/GenBank/DDBJ databases">
        <title>Genome of strain Rhizobium sp. CNPSo 668.</title>
        <authorList>
            <person name="Ribeiro R."/>
        </authorList>
    </citation>
    <scope>NUCLEOTIDE SEQUENCE [LARGE SCALE GENOMIC DNA]</scope>
    <source>
        <strain evidence="2 3">CNPSo 668</strain>
    </source>
</reference>
<protein>
    <recommendedName>
        <fullName evidence="4">DUF2934 domain-containing protein</fullName>
    </recommendedName>
</protein>
<evidence type="ECO:0008006" key="4">
    <source>
        <dbReference type="Google" id="ProtNLM"/>
    </source>
</evidence>
<name>A0A246DZI9_9HYPH</name>
<dbReference type="InterPro" id="IPR021327">
    <property type="entry name" value="DUF2934"/>
</dbReference>
<gene>
    <name evidence="2" type="ORF">B5E41_08180</name>
</gene>